<dbReference type="InterPro" id="IPR010614">
    <property type="entry name" value="RAD3-like_helicase_DEAD"/>
</dbReference>
<proteinExistence type="predicted"/>
<evidence type="ECO:0000259" key="13">
    <source>
        <dbReference type="PROSITE" id="PS51193"/>
    </source>
</evidence>
<dbReference type="Pfam" id="PF13307">
    <property type="entry name" value="Helicase_C_2"/>
    <property type="match status" value="1"/>
</dbReference>
<dbReference type="SMART" id="SM00487">
    <property type="entry name" value="DEXDc"/>
    <property type="match status" value="1"/>
</dbReference>
<dbReference type="Proteomes" id="UP000248557">
    <property type="component" value="Unassembled WGS sequence"/>
</dbReference>
<evidence type="ECO:0000256" key="1">
    <source>
        <dbReference type="ARBA" id="ARBA00022485"/>
    </source>
</evidence>
<name>A0A328QAJ2_9EURY</name>
<dbReference type="GO" id="GO:0003677">
    <property type="term" value="F:DNA binding"/>
    <property type="evidence" value="ECO:0007669"/>
    <property type="project" value="UniProtKB-KW"/>
</dbReference>
<evidence type="ECO:0000256" key="7">
    <source>
        <dbReference type="ARBA" id="ARBA00022840"/>
    </source>
</evidence>
<evidence type="ECO:0000256" key="8">
    <source>
        <dbReference type="ARBA" id="ARBA00023004"/>
    </source>
</evidence>
<comment type="caution">
    <text evidence="14">The sequence shown here is derived from an EMBL/GenBank/DDBJ whole genome shotgun (WGS) entry which is preliminary data.</text>
</comment>
<evidence type="ECO:0000256" key="10">
    <source>
        <dbReference type="ARBA" id="ARBA00023125"/>
    </source>
</evidence>
<dbReference type="PANTHER" id="PTHR11472">
    <property type="entry name" value="DNA REPAIR DEAD HELICASE RAD3/XP-D SUBFAMILY MEMBER"/>
    <property type="match status" value="1"/>
</dbReference>
<evidence type="ECO:0000256" key="9">
    <source>
        <dbReference type="ARBA" id="ARBA00023014"/>
    </source>
</evidence>
<dbReference type="InterPro" id="IPR006554">
    <property type="entry name" value="Helicase-like_DEXD_c2"/>
</dbReference>
<dbReference type="EMBL" id="NGJK01000004">
    <property type="protein sequence ID" value="RAP03839.1"/>
    <property type="molecule type" value="Genomic_DNA"/>
</dbReference>
<dbReference type="AlphaFoldDB" id="A0A328QAJ2"/>
<dbReference type="GO" id="GO:0006281">
    <property type="term" value="P:DNA repair"/>
    <property type="evidence" value="ECO:0007669"/>
    <property type="project" value="UniProtKB-KW"/>
</dbReference>
<organism evidence="14 15">
    <name type="scientific">Methanosphaera stadtmanae</name>
    <dbReference type="NCBI Taxonomy" id="2317"/>
    <lineage>
        <taxon>Archaea</taxon>
        <taxon>Methanobacteriati</taxon>
        <taxon>Methanobacteriota</taxon>
        <taxon>Methanomada group</taxon>
        <taxon>Methanobacteria</taxon>
        <taxon>Methanobacteriales</taxon>
        <taxon>Methanobacteriaceae</taxon>
        <taxon>Methanosphaera</taxon>
    </lineage>
</organism>
<gene>
    <name evidence="14" type="ORF">CA615_00170</name>
</gene>
<evidence type="ECO:0000256" key="5">
    <source>
        <dbReference type="ARBA" id="ARBA00022801"/>
    </source>
</evidence>
<evidence type="ECO:0000256" key="2">
    <source>
        <dbReference type="ARBA" id="ARBA00022723"/>
    </source>
</evidence>
<dbReference type="SUPFAM" id="SSF52540">
    <property type="entry name" value="P-loop containing nucleoside triphosphate hydrolases"/>
    <property type="match status" value="1"/>
</dbReference>
<keyword evidence="10" id="KW-0238">DNA-binding</keyword>
<dbReference type="RefSeq" id="WP_112149227.1">
    <property type="nucleotide sequence ID" value="NZ_CATZNA010000066.1"/>
</dbReference>
<reference evidence="14 15" key="1">
    <citation type="submission" date="2017-05" db="EMBL/GenBank/DDBJ databases">
        <title>Host range expansion of the Methanosphaera genus to humans and monogastric animals involves recent and extensive reduction in genome content.</title>
        <authorList>
            <person name="Hoedt E.C."/>
            <person name="Volmer J.G."/>
            <person name="Parks D.H."/>
            <person name="Rosewarne C.P."/>
            <person name="Denman S.E."/>
            <person name="Mcsweeney C.S."/>
            <person name="O Cuiv P."/>
            <person name="Hugenholtz P."/>
            <person name="Tyson G.W."/>
            <person name="Morrison M."/>
        </authorList>
    </citation>
    <scope>NUCLEOTIDE SEQUENCE [LARGE SCALE GENOMIC DNA]</scope>
    <source>
        <strain evidence="14 15">PA5</strain>
    </source>
</reference>
<evidence type="ECO:0000256" key="11">
    <source>
        <dbReference type="ARBA" id="ARBA00023204"/>
    </source>
</evidence>
<dbReference type="SMART" id="SM00491">
    <property type="entry name" value="HELICc2"/>
    <property type="match status" value="1"/>
</dbReference>
<evidence type="ECO:0000256" key="6">
    <source>
        <dbReference type="ARBA" id="ARBA00022806"/>
    </source>
</evidence>
<keyword evidence="12" id="KW-0413">Isomerase</keyword>
<keyword evidence="6 14" id="KW-0347">Helicase</keyword>
<keyword evidence="1" id="KW-0004">4Fe-4S</keyword>
<dbReference type="InterPro" id="IPR027417">
    <property type="entry name" value="P-loop_NTPase"/>
</dbReference>
<dbReference type="GO" id="GO:0051539">
    <property type="term" value="F:4 iron, 4 sulfur cluster binding"/>
    <property type="evidence" value="ECO:0007669"/>
    <property type="project" value="UniProtKB-KW"/>
</dbReference>
<keyword evidence="4" id="KW-0227">DNA damage</keyword>
<dbReference type="GO" id="GO:0016818">
    <property type="term" value="F:hydrolase activity, acting on acid anhydrides, in phosphorus-containing anhydrides"/>
    <property type="evidence" value="ECO:0007669"/>
    <property type="project" value="InterPro"/>
</dbReference>
<keyword evidence="11" id="KW-0234">DNA repair</keyword>
<keyword evidence="8" id="KW-0408">Iron</keyword>
<keyword evidence="3" id="KW-0547">Nucleotide-binding</keyword>
<dbReference type="SMART" id="SM00488">
    <property type="entry name" value="DEXDc2"/>
    <property type="match status" value="1"/>
</dbReference>
<evidence type="ECO:0000313" key="14">
    <source>
        <dbReference type="EMBL" id="RAP03839.1"/>
    </source>
</evidence>
<keyword evidence="9" id="KW-0411">Iron-sulfur</keyword>
<keyword evidence="7" id="KW-0067">ATP-binding</keyword>
<dbReference type="GO" id="GO:0005524">
    <property type="term" value="F:ATP binding"/>
    <property type="evidence" value="ECO:0007669"/>
    <property type="project" value="UniProtKB-KW"/>
</dbReference>
<feature type="domain" description="Helicase ATP-binding" evidence="13">
    <location>
        <begin position="50"/>
        <end position="311"/>
    </location>
</feature>
<dbReference type="Gene3D" id="3.40.50.300">
    <property type="entry name" value="P-loop containing nucleotide triphosphate hydrolases"/>
    <property type="match status" value="2"/>
</dbReference>
<evidence type="ECO:0000256" key="3">
    <source>
        <dbReference type="ARBA" id="ARBA00022741"/>
    </source>
</evidence>
<protein>
    <submittedName>
        <fullName evidence="14">ATP-dependent helicase</fullName>
    </submittedName>
</protein>
<dbReference type="Pfam" id="PF06733">
    <property type="entry name" value="DEAD_2"/>
    <property type="match status" value="1"/>
</dbReference>
<dbReference type="InterPro" id="IPR045028">
    <property type="entry name" value="DinG/Rad3-like"/>
</dbReference>
<evidence type="ECO:0000313" key="15">
    <source>
        <dbReference type="Proteomes" id="UP000248557"/>
    </source>
</evidence>
<dbReference type="GO" id="GO:0046872">
    <property type="term" value="F:metal ion binding"/>
    <property type="evidence" value="ECO:0007669"/>
    <property type="project" value="UniProtKB-KW"/>
</dbReference>
<keyword evidence="5" id="KW-0378">Hydrolase</keyword>
<dbReference type="InterPro" id="IPR014001">
    <property type="entry name" value="Helicase_ATP-bd"/>
</dbReference>
<dbReference type="PROSITE" id="PS51193">
    <property type="entry name" value="HELICASE_ATP_BIND_2"/>
    <property type="match status" value="1"/>
</dbReference>
<keyword evidence="2" id="KW-0479">Metal-binding</keyword>
<evidence type="ECO:0000256" key="12">
    <source>
        <dbReference type="ARBA" id="ARBA00023235"/>
    </source>
</evidence>
<dbReference type="InterPro" id="IPR014013">
    <property type="entry name" value="Helic_SF1/SF2_ATP-bd_DinG/Rad3"/>
</dbReference>
<dbReference type="InterPro" id="IPR006555">
    <property type="entry name" value="ATP-dep_Helicase_C"/>
</dbReference>
<evidence type="ECO:0000256" key="4">
    <source>
        <dbReference type="ARBA" id="ARBA00022763"/>
    </source>
</evidence>
<sequence length="582" mass="68254">MNTIFCPDCGMIRNKCICSKKEKNQNSLISRPSTEEKESLQQQHPDIDDEIIENFPFKQARHNQLELITEILNAFESDKRYVILEAGTGTGKSAIAATLAQILQPAYILTMTKQLQRQYADEFGYAQVKGRNNFSCMDSGSLNTCDQGTCQTSRTTEEFACPYGIKIEQNKQKNMEDDDNTQYYNTPFSFKSSEHCPYWNQKSIAINEPVTLLNYDYAYLELNYVQHFQKRNIMILDEAHNIEDKIMHKLELNISDKQLKKDINQSIPREMMSFTDIKDWIAFLESIFDSYNDIYTNNLTKKKADRIERTKRKLKEITENIKKNPENWVVSFEGEVVSFKPLKVDMYAEDTLFQYADKILFMSATILDKDLFCKWLGLNSDDVYYIHSESPFKKEYRPIHMRLVGSMAKRALWHTAPKTIPVLRDIMDEHKNEKGLIHTNSYKCQKYITDHIKDQRILSHSPKSRDQILAEFERSSNPYVLVSPSMSEGVDLPYEKCQFQIIYKVPYPYLGDKQINERKNIDPQWYAYKTIMTLMQAYGRGMRAENDSCDTYILDKNIQSILRNKMYRKLIPKFFREAITNK</sequence>
<dbReference type="GO" id="GO:0003678">
    <property type="term" value="F:DNA helicase activity"/>
    <property type="evidence" value="ECO:0007669"/>
    <property type="project" value="InterPro"/>
</dbReference>
<accession>A0A328QAJ2</accession>
<dbReference type="PANTHER" id="PTHR11472:SF34">
    <property type="entry name" value="REGULATOR OF TELOMERE ELONGATION HELICASE 1"/>
    <property type="match status" value="1"/>
</dbReference>